<dbReference type="EMBL" id="GBXM01097377">
    <property type="protein sequence ID" value="JAH11200.1"/>
    <property type="molecule type" value="Transcribed_RNA"/>
</dbReference>
<sequence length="36" mass="4268">MPVICEWCFNCLYLKNNCMTTDTDVMRVLYCAVKDM</sequence>
<reference evidence="1" key="1">
    <citation type="submission" date="2014-11" db="EMBL/GenBank/DDBJ databases">
        <authorList>
            <person name="Amaro Gonzalez C."/>
        </authorList>
    </citation>
    <scope>NUCLEOTIDE SEQUENCE</scope>
</reference>
<dbReference type="AlphaFoldDB" id="A0A0E9Q4C1"/>
<protein>
    <submittedName>
        <fullName evidence="1">Uncharacterized protein</fullName>
    </submittedName>
</protein>
<proteinExistence type="predicted"/>
<reference evidence="1" key="2">
    <citation type="journal article" date="2015" name="Fish Shellfish Immunol.">
        <title>Early steps in the European eel (Anguilla anguilla)-Vibrio vulnificus interaction in the gills: Role of the RtxA13 toxin.</title>
        <authorList>
            <person name="Callol A."/>
            <person name="Pajuelo D."/>
            <person name="Ebbesson L."/>
            <person name="Teles M."/>
            <person name="MacKenzie S."/>
            <person name="Amaro C."/>
        </authorList>
    </citation>
    <scope>NUCLEOTIDE SEQUENCE</scope>
</reference>
<name>A0A0E9Q4C1_ANGAN</name>
<evidence type="ECO:0000313" key="1">
    <source>
        <dbReference type="EMBL" id="JAH11200.1"/>
    </source>
</evidence>
<accession>A0A0E9Q4C1</accession>
<organism evidence="1">
    <name type="scientific">Anguilla anguilla</name>
    <name type="common">European freshwater eel</name>
    <name type="synonym">Muraena anguilla</name>
    <dbReference type="NCBI Taxonomy" id="7936"/>
    <lineage>
        <taxon>Eukaryota</taxon>
        <taxon>Metazoa</taxon>
        <taxon>Chordata</taxon>
        <taxon>Craniata</taxon>
        <taxon>Vertebrata</taxon>
        <taxon>Euteleostomi</taxon>
        <taxon>Actinopterygii</taxon>
        <taxon>Neopterygii</taxon>
        <taxon>Teleostei</taxon>
        <taxon>Anguilliformes</taxon>
        <taxon>Anguillidae</taxon>
        <taxon>Anguilla</taxon>
    </lineage>
</organism>